<proteinExistence type="predicted"/>
<feature type="domain" description="SHOCT" evidence="1">
    <location>
        <begin position="168"/>
        <end position="195"/>
    </location>
</feature>
<dbReference type="KEGG" id="npi:G7071_11980"/>
<accession>A0A6G7YHA2</accession>
<reference evidence="2 3" key="1">
    <citation type="submission" date="2020-03" db="EMBL/GenBank/DDBJ databases">
        <title>Nocardioides sp. nov., isolated from fish.</title>
        <authorList>
            <person name="Hyun D.-W."/>
            <person name="Bae J.-W."/>
        </authorList>
    </citation>
    <scope>NUCLEOTIDE SEQUENCE [LARGE SCALE GENOMIC DNA]</scope>
    <source>
        <strain evidence="2 3">HDW12A</strain>
    </source>
</reference>
<dbReference type="Pfam" id="PF09851">
    <property type="entry name" value="SHOCT"/>
    <property type="match status" value="1"/>
</dbReference>
<evidence type="ECO:0000313" key="3">
    <source>
        <dbReference type="Proteomes" id="UP000502035"/>
    </source>
</evidence>
<gene>
    <name evidence="2" type="ORF">G7071_11980</name>
</gene>
<name>A0A6G7YHA2_9ACTN</name>
<organism evidence="2 3">
    <name type="scientific">Nocardioides piscis</name>
    <dbReference type="NCBI Taxonomy" id="2714938"/>
    <lineage>
        <taxon>Bacteria</taxon>
        <taxon>Bacillati</taxon>
        <taxon>Actinomycetota</taxon>
        <taxon>Actinomycetes</taxon>
        <taxon>Propionibacteriales</taxon>
        <taxon>Nocardioidaceae</taxon>
        <taxon>Nocardioides</taxon>
    </lineage>
</organism>
<evidence type="ECO:0000259" key="1">
    <source>
        <dbReference type="Pfam" id="PF09851"/>
    </source>
</evidence>
<dbReference type="InterPro" id="IPR018649">
    <property type="entry name" value="SHOCT"/>
</dbReference>
<evidence type="ECO:0000313" key="2">
    <source>
        <dbReference type="EMBL" id="QIK76046.1"/>
    </source>
</evidence>
<sequence length="198" mass="21405">MHVARGSFLPYVQSMGMFSKDPAKAEAKQAKADGRAQAMADKARAKAQKKGVEVAGAVAVGHTFDDSADQFLVIFPDRVELVSMGKLGSLFRSGAGTESIPMARVSSTECRNQGIWSQVEVHTSGNSIEFKCDQVSGPYLRQAIIEQVNRLGEQADVPSNAPAQDVPEQLRKLGELHQAGVLTDDEFATKKAELLDRM</sequence>
<dbReference type="EMBL" id="CP049866">
    <property type="protein sequence ID" value="QIK76046.1"/>
    <property type="molecule type" value="Genomic_DNA"/>
</dbReference>
<dbReference type="AlphaFoldDB" id="A0A6G7YHA2"/>
<dbReference type="Proteomes" id="UP000502035">
    <property type="component" value="Chromosome"/>
</dbReference>
<protein>
    <submittedName>
        <fullName evidence="2">SHOCT domain-containing protein</fullName>
    </submittedName>
</protein>
<keyword evidence="3" id="KW-1185">Reference proteome</keyword>